<name>A0A7V5LZC1_UNCAE</name>
<dbReference type="AlphaFoldDB" id="A0A7V5LZC1"/>
<proteinExistence type="predicted"/>
<dbReference type="InterPro" id="IPR007686">
    <property type="entry name" value="YutG/PgpA"/>
</dbReference>
<dbReference type="InterPro" id="IPR036681">
    <property type="entry name" value="PgpA-like_sf"/>
</dbReference>
<dbReference type="CDD" id="cd06971">
    <property type="entry name" value="PgpA"/>
    <property type="match status" value="1"/>
</dbReference>
<feature type="transmembrane region" description="Helical" evidence="1">
    <location>
        <begin position="129"/>
        <end position="150"/>
    </location>
</feature>
<reference evidence="3" key="1">
    <citation type="journal article" date="2020" name="mSystems">
        <title>Genome- and Community-Level Interaction Insights into Carbon Utilization and Element Cycling Functions of Hydrothermarchaeota in Hydrothermal Sediment.</title>
        <authorList>
            <person name="Zhou Z."/>
            <person name="Liu Y."/>
            <person name="Xu W."/>
            <person name="Pan J."/>
            <person name="Luo Z.H."/>
            <person name="Li M."/>
        </authorList>
    </citation>
    <scope>NUCLEOTIDE SEQUENCE [LARGE SCALE GENOMIC DNA]</scope>
    <source>
        <strain evidence="3">HyVt-92</strain>
    </source>
</reference>
<dbReference type="GO" id="GO:0006629">
    <property type="term" value="P:lipid metabolic process"/>
    <property type="evidence" value="ECO:0007669"/>
    <property type="project" value="InterPro"/>
</dbReference>
<dbReference type="SUPFAM" id="SSF101307">
    <property type="entry name" value="YutG-like"/>
    <property type="match status" value="1"/>
</dbReference>
<dbReference type="InterPro" id="IPR026037">
    <property type="entry name" value="PgpA"/>
</dbReference>
<dbReference type="EMBL" id="DRTT01000086">
    <property type="protein sequence ID" value="HHF98415.1"/>
    <property type="molecule type" value="Genomic_DNA"/>
</dbReference>
<feature type="domain" description="YutG/PgpA" evidence="2">
    <location>
        <begin position="10"/>
        <end position="149"/>
    </location>
</feature>
<feature type="transmembrane region" description="Helical" evidence="1">
    <location>
        <begin position="84"/>
        <end position="108"/>
    </location>
</feature>
<keyword evidence="1" id="KW-0472">Membrane</keyword>
<evidence type="ECO:0000259" key="2">
    <source>
        <dbReference type="Pfam" id="PF04608"/>
    </source>
</evidence>
<feature type="transmembrane region" description="Helical" evidence="1">
    <location>
        <begin position="46"/>
        <end position="64"/>
    </location>
</feature>
<keyword evidence="1" id="KW-0812">Transmembrane</keyword>
<comment type="caution">
    <text evidence="3">The sequence shown here is derived from an EMBL/GenBank/DDBJ whole genome shotgun (WGS) entry which is preliminary data.</text>
</comment>
<gene>
    <name evidence="3" type="ORF">ENL39_02885</name>
</gene>
<feature type="transmembrane region" description="Helical" evidence="1">
    <location>
        <begin position="20"/>
        <end position="39"/>
    </location>
</feature>
<protein>
    <submittedName>
        <fullName evidence="3">Phosphatidylglycerophosphatase A</fullName>
    </submittedName>
</protein>
<sequence length="156" mass="17032">MFVKKLILMVGTGLGAGFSPFFPGTVGSLWGVLIYILLIKFTGYNILWQIIVSLVFIFLGIFISGECEKILKDKDSQSIVIDEITGFLVSTIGIPFSPFFLFLAFLFFRLFDITKPFSLQKLQNLPGGLGVIADDVAAGLLANLSLRILISMAGLS</sequence>
<evidence type="ECO:0000256" key="1">
    <source>
        <dbReference type="SAM" id="Phobius"/>
    </source>
</evidence>
<dbReference type="PIRSF" id="PIRSF006162">
    <property type="entry name" value="PgpA"/>
    <property type="match status" value="1"/>
</dbReference>
<dbReference type="Pfam" id="PF04608">
    <property type="entry name" value="PgpA"/>
    <property type="match status" value="1"/>
</dbReference>
<dbReference type="PANTHER" id="PTHR36305">
    <property type="entry name" value="PHOSPHATIDYLGLYCEROPHOSPHATASE A"/>
    <property type="match status" value="1"/>
</dbReference>
<keyword evidence="1" id="KW-1133">Transmembrane helix</keyword>
<dbReference type="Proteomes" id="UP000886070">
    <property type="component" value="Unassembled WGS sequence"/>
</dbReference>
<accession>A0A7V5LZC1</accession>
<dbReference type="GO" id="GO:0008962">
    <property type="term" value="F:phosphatidylglycerophosphatase activity"/>
    <property type="evidence" value="ECO:0007669"/>
    <property type="project" value="InterPro"/>
</dbReference>
<dbReference type="PANTHER" id="PTHR36305:SF1">
    <property type="entry name" value="PHOSPHATIDYLGLYCEROPHOSPHATASE A"/>
    <property type="match status" value="1"/>
</dbReference>
<organism evidence="3">
    <name type="scientific">Aerophobetes bacterium</name>
    <dbReference type="NCBI Taxonomy" id="2030807"/>
    <lineage>
        <taxon>Bacteria</taxon>
        <taxon>Candidatus Aerophobota</taxon>
    </lineage>
</organism>
<evidence type="ECO:0000313" key="3">
    <source>
        <dbReference type="EMBL" id="HHF98415.1"/>
    </source>
</evidence>